<comment type="caution">
    <text evidence="2">The sequence shown here is derived from an EMBL/GenBank/DDBJ whole genome shotgun (WGS) entry which is preliminary data.</text>
</comment>
<dbReference type="Gene3D" id="3.40.50.150">
    <property type="entry name" value="Vaccinia Virus protein VP39"/>
    <property type="match status" value="1"/>
</dbReference>
<accession>A0AA36JKN1</accession>
<dbReference type="AlphaFoldDB" id="A0AA36JKN1"/>
<protein>
    <recommendedName>
        <fullName evidence="4">S-adenosyl-L-methionine-dependent methyltransferase</fullName>
    </recommendedName>
</protein>
<keyword evidence="1" id="KW-0732">Signal</keyword>
<dbReference type="SUPFAM" id="SSF53335">
    <property type="entry name" value="S-adenosyl-L-methionine-dependent methyltransferases"/>
    <property type="match status" value="1"/>
</dbReference>
<name>A0AA36JKN1_9DINO</name>
<evidence type="ECO:0000313" key="2">
    <source>
        <dbReference type="EMBL" id="CAJ1406816.1"/>
    </source>
</evidence>
<evidence type="ECO:0008006" key="4">
    <source>
        <dbReference type="Google" id="ProtNLM"/>
    </source>
</evidence>
<evidence type="ECO:0000256" key="1">
    <source>
        <dbReference type="SAM" id="SignalP"/>
    </source>
</evidence>
<dbReference type="EMBL" id="CAUJNA010003648">
    <property type="protein sequence ID" value="CAJ1406816.1"/>
    <property type="molecule type" value="Genomic_DNA"/>
</dbReference>
<feature type="signal peptide" evidence="1">
    <location>
        <begin position="1"/>
        <end position="24"/>
    </location>
</feature>
<gene>
    <name evidence="2" type="ORF">EVOR1521_LOCUS28677</name>
</gene>
<reference evidence="2" key="1">
    <citation type="submission" date="2023-08" db="EMBL/GenBank/DDBJ databases">
        <authorList>
            <person name="Chen Y."/>
            <person name="Shah S."/>
            <person name="Dougan E. K."/>
            <person name="Thang M."/>
            <person name="Chan C."/>
        </authorList>
    </citation>
    <scope>NUCLEOTIDE SEQUENCE</scope>
</reference>
<dbReference type="Proteomes" id="UP001178507">
    <property type="component" value="Unassembled WGS sequence"/>
</dbReference>
<feature type="chain" id="PRO_5041336073" description="S-adenosyl-L-methionine-dependent methyltransferase" evidence="1">
    <location>
        <begin position="25"/>
        <end position="283"/>
    </location>
</feature>
<dbReference type="InterPro" id="IPR029063">
    <property type="entry name" value="SAM-dependent_MTases_sf"/>
</dbReference>
<evidence type="ECO:0000313" key="3">
    <source>
        <dbReference type="Proteomes" id="UP001178507"/>
    </source>
</evidence>
<keyword evidence="3" id="KW-1185">Reference proteome</keyword>
<proteinExistence type="predicted"/>
<organism evidence="2 3">
    <name type="scientific">Effrenium voratum</name>
    <dbReference type="NCBI Taxonomy" id="2562239"/>
    <lineage>
        <taxon>Eukaryota</taxon>
        <taxon>Sar</taxon>
        <taxon>Alveolata</taxon>
        <taxon>Dinophyceae</taxon>
        <taxon>Suessiales</taxon>
        <taxon>Symbiodiniaceae</taxon>
        <taxon>Effrenium</taxon>
    </lineage>
</organism>
<sequence>MFAVCKPWAAALALSYAFSWGAFGEPCVRNSEVQLPSGGVLRFHDVGAFAQSIYTPGANIWLDDYVDVLTVVCLMAEEERTNGRIGLLGLGAGTNARQLLQLLPSRRFLAWETSQAVLLAADSCGGLGSERMEVRCDDILSSTAGATEPLAAMVVDVAVDGGEGDGRLPQELETVEAWSGLLSFLAKGSRLVANMGSLSQGPRRASSAALALVGAAEQHGLQVWSTIYPGTLGKDGASSVAAGVDANLLILVGDGLCRDRWERAQKGRLQGFVRWVAGVVGIC</sequence>